<proteinExistence type="predicted"/>
<reference evidence="1 2" key="1">
    <citation type="submission" date="2019-07" db="EMBL/GenBank/DDBJ databases">
        <title>Tepidimonas alkaliphilus YIM 72238 draft genome.</title>
        <authorList>
            <person name="Da Costa M.S."/>
            <person name="Froufe H.J.C."/>
            <person name="Egas C."/>
            <person name="Albuquerque L."/>
        </authorList>
    </citation>
    <scope>NUCLEOTIDE SEQUENCE [LARGE SCALE GENOMIC DNA]</scope>
    <source>
        <strain evidence="1 2">YIM 72238</strain>
    </source>
</reference>
<organism evidence="1 2">
    <name type="scientific">Tepidimonas alkaliphilus</name>
    <dbReference type="NCBI Taxonomy" id="2588942"/>
    <lineage>
        <taxon>Bacteria</taxon>
        <taxon>Pseudomonadati</taxon>
        <taxon>Pseudomonadota</taxon>
        <taxon>Betaproteobacteria</taxon>
        <taxon>Burkholderiales</taxon>
        <taxon>Tepidimonas</taxon>
    </lineage>
</organism>
<evidence type="ECO:0000313" key="2">
    <source>
        <dbReference type="Proteomes" id="UP000315736"/>
    </source>
</evidence>
<dbReference type="EMBL" id="VJNB01000011">
    <property type="protein sequence ID" value="TSE18720.1"/>
    <property type="molecule type" value="Genomic_DNA"/>
</dbReference>
<dbReference type="RefSeq" id="WP_143891200.1">
    <property type="nucleotide sequence ID" value="NZ_VJNB01000011.1"/>
</dbReference>
<name>A0A554W568_9BURK</name>
<keyword evidence="2" id="KW-1185">Reference proteome</keyword>
<gene>
    <name evidence="1" type="ORF">Talka_02011</name>
</gene>
<evidence type="ECO:0000313" key="1">
    <source>
        <dbReference type="EMBL" id="TSE18720.1"/>
    </source>
</evidence>
<sequence>MKTEPIVTLDEGLEANEACRTDGRLRQARRVDDSPGVMREPRPAHDARRLAVIDHELGNKARHPVRHIEVARALLPA</sequence>
<dbReference type="AlphaFoldDB" id="A0A554W568"/>
<comment type="caution">
    <text evidence="1">The sequence shown here is derived from an EMBL/GenBank/DDBJ whole genome shotgun (WGS) entry which is preliminary data.</text>
</comment>
<dbReference type="Proteomes" id="UP000315736">
    <property type="component" value="Unassembled WGS sequence"/>
</dbReference>
<protein>
    <submittedName>
        <fullName evidence="1">Uncharacterized protein</fullName>
    </submittedName>
</protein>
<accession>A0A554W568</accession>